<dbReference type="PRINTS" id="PR01165">
    <property type="entry name" value="CYCOXIDASEI"/>
</dbReference>
<dbReference type="InterPro" id="IPR000883">
    <property type="entry name" value="Cyt_C_Oxase_1"/>
</dbReference>
<dbReference type="GO" id="GO:0046872">
    <property type="term" value="F:metal ion binding"/>
    <property type="evidence" value="ECO:0007669"/>
    <property type="project" value="UniProtKB-KW"/>
</dbReference>
<feature type="region of interest" description="Disordered" evidence="2">
    <location>
        <begin position="1"/>
        <end position="24"/>
    </location>
</feature>
<dbReference type="PANTHER" id="PTHR10422:SF18">
    <property type="entry name" value="CYTOCHROME C OXIDASE SUBUNIT 1"/>
    <property type="match status" value="1"/>
</dbReference>
<keyword evidence="1 3" id="KW-0812">Transmembrane</keyword>
<keyword evidence="1" id="KW-0349">Heme</keyword>
<accession>A0A9N9KK13</accession>
<feature type="compositionally biased region" description="Low complexity" evidence="2">
    <location>
        <begin position="7"/>
        <end position="23"/>
    </location>
</feature>
<reference evidence="5" key="1">
    <citation type="submission" date="2021-06" db="EMBL/GenBank/DDBJ databases">
        <authorList>
            <person name="Kallberg Y."/>
            <person name="Tangrot J."/>
            <person name="Rosling A."/>
        </authorList>
    </citation>
    <scope>NUCLEOTIDE SEQUENCE</scope>
    <source>
        <strain evidence="5">FL966</strain>
    </source>
</reference>
<feature type="non-terminal residue" evidence="5">
    <location>
        <position position="232"/>
    </location>
</feature>
<feature type="transmembrane region" description="Helical" evidence="3">
    <location>
        <begin position="166"/>
        <end position="190"/>
    </location>
</feature>
<dbReference type="GO" id="GO:0005743">
    <property type="term" value="C:mitochondrial inner membrane"/>
    <property type="evidence" value="ECO:0007669"/>
    <property type="project" value="UniProtKB-SubCell"/>
</dbReference>
<evidence type="ECO:0000256" key="2">
    <source>
        <dbReference type="SAM" id="MobiDB-lite"/>
    </source>
</evidence>
<comment type="subcellular location">
    <subcellularLocation>
        <location evidence="1">Mitochondrion inner membrane</location>
        <topology evidence="1">Multi-pass membrane protein</topology>
    </subcellularLocation>
</comment>
<dbReference type="GO" id="GO:0020037">
    <property type="term" value="F:heme binding"/>
    <property type="evidence" value="ECO:0007669"/>
    <property type="project" value="InterPro"/>
</dbReference>
<evidence type="ECO:0000259" key="4">
    <source>
        <dbReference type="PROSITE" id="PS50855"/>
    </source>
</evidence>
<protein>
    <recommendedName>
        <fullName evidence="1">Cytochrome c oxidase subunit 1</fullName>
        <ecNumber evidence="1">7.1.1.9</ecNumber>
    </recommendedName>
</protein>
<evidence type="ECO:0000313" key="5">
    <source>
        <dbReference type="EMBL" id="CAG8833245.1"/>
    </source>
</evidence>
<comment type="caution">
    <text evidence="5">The sequence shown here is derived from an EMBL/GenBank/DDBJ whole genome shotgun (WGS) entry which is preliminary data.</text>
</comment>
<dbReference type="OrthoDB" id="5381460at2759"/>
<dbReference type="InterPro" id="IPR036927">
    <property type="entry name" value="Cyt_c_oxase-like_su1_sf"/>
</dbReference>
<comment type="function">
    <text evidence="1">Component of the cytochrome c oxidase, the last enzyme in the mitochondrial electron transport chain which drives oxidative phosphorylation. The respiratory chain contains 3 multisubunit complexes succinate dehydrogenase (complex II, CII), ubiquinol-cytochrome c oxidoreductase (cytochrome b-c1 complex, complex III, CIII) and cytochrome c oxidase (complex IV, CIV), that cooperate to transfer electrons derived from NADH and succinate to molecular oxygen, creating an electrochemical gradient over the inner membrane that drives transmembrane transport and the ATP synthase. Cytochrome c oxidase is the component of the respiratory chain that catalyzes the reduction of oxygen to water. Electrons originating from reduced cytochrome c in the intermembrane space (IMS) are transferred via the dinuclear copper A center (CU(A)) of subunit 2 and heme A of subunit 1 to the active site in subunit 1, a binuclear center (BNC) formed by heme A3 and copper B (CU(B)). The BNC reduces molecular oxygen to 2 water molecules using 4 electrons from cytochrome c in the IMS and 4 protons from the mitochondrial matrix.</text>
</comment>
<evidence type="ECO:0000256" key="1">
    <source>
        <dbReference type="RuleBase" id="RU000369"/>
    </source>
</evidence>
<dbReference type="EMBL" id="CAJVQA010070403">
    <property type="protein sequence ID" value="CAG8833245.1"/>
    <property type="molecule type" value="Genomic_DNA"/>
</dbReference>
<keyword evidence="1 3" id="KW-0472">Membrane</keyword>
<comment type="catalytic activity">
    <reaction evidence="1">
        <text>4 Fe(II)-[cytochrome c] + O2 + 8 H(+)(in) = 4 Fe(III)-[cytochrome c] + 2 H2O + 4 H(+)(out)</text>
        <dbReference type="Rhea" id="RHEA:11436"/>
        <dbReference type="Rhea" id="RHEA-COMP:10350"/>
        <dbReference type="Rhea" id="RHEA-COMP:14399"/>
        <dbReference type="ChEBI" id="CHEBI:15377"/>
        <dbReference type="ChEBI" id="CHEBI:15378"/>
        <dbReference type="ChEBI" id="CHEBI:15379"/>
        <dbReference type="ChEBI" id="CHEBI:29033"/>
        <dbReference type="ChEBI" id="CHEBI:29034"/>
        <dbReference type="EC" id="7.1.1.9"/>
    </reaction>
</comment>
<keyword evidence="1" id="KW-0186">Copper</keyword>
<dbReference type="GO" id="GO:0015990">
    <property type="term" value="P:electron transport coupled proton transport"/>
    <property type="evidence" value="ECO:0007669"/>
    <property type="project" value="TreeGrafter"/>
</dbReference>
<comment type="pathway">
    <text evidence="1">Energy metabolism; oxidative phosphorylation.</text>
</comment>
<dbReference type="Pfam" id="PF00115">
    <property type="entry name" value="COX1"/>
    <property type="match status" value="1"/>
</dbReference>
<keyword evidence="1" id="KW-0479">Metal-binding</keyword>
<dbReference type="GO" id="GO:0004129">
    <property type="term" value="F:cytochrome-c oxidase activity"/>
    <property type="evidence" value="ECO:0007669"/>
    <property type="project" value="UniProtKB-EC"/>
</dbReference>
<dbReference type="Proteomes" id="UP000789759">
    <property type="component" value="Unassembled WGS sequence"/>
</dbReference>
<dbReference type="PANTHER" id="PTHR10422">
    <property type="entry name" value="CYTOCHROME C OXIDASE SUBUNIT 1"/>
    <property type="match status" value="1"/>
</dbReference>
<dbReference type="AlphaFoldDB" id="A0A9N9KK13"/>
<sequence>VGSLGLSTPRSASTSTSRGPSSANTLFKAGFRRLLRFMNGHGSKDCLGGALRGGGQILLLFGTLWNERPRVALYYETDSVKGIPQILAYFTSWGAPCTSPGFSPPLLKRLSLERWSVVYQMVLNKEQLSIEALKSSIRKSTFTLSTSMGSTLTLLITLSLDVDTRAYFTAATMIIAVPTGIKIFSWIATLYGGSIRFTTPMLFALGFIFLFTIGGLTGIVLANASLDIALHD</sequence>
<comment type="similarity">
    <text evidence="1">Belongs to the heme-copper respiratory oxidase family.</text>
</comment>
<dbReference type="GO" id="GO:0006123">
    <property type="term" value="P:mitochondrial electron transport, cytochrome c to oxygen"/>
    <property type="evidence" value="ECO:0007669"/>
    <property type="project" value="TreeGrafter"/>
</dbReference>
<dbReference type="SUPFAM" id="SSF81442">
    <property type="entry name" value="Cytochrome c oxidase subunit I-like"/>
    <property type="match status" value="1"/>
</dbReference>
<keyword evidence="1" id="KW-0679">Respiratory chain</keyword>
<dbReference type="EC" id="7.1.1.9" evidence="1"/>
<proteinExistence type="inferred from homology"/>
<keyword evidence="1" id="KW-0813">Transport</keyword>
<evidence type="ECO:0000256" key="3">
    <source>
        <dbReference type="SAM" id="Phobius"/>
    </source>
</evidence>
<name>A0A9N9KK13_9GLOM</name>
<keyword evidence="3" id="KW-1133">Transmembrane helix</keyword>
<dbReference type="InterPro" id="IPR023616">
    <property type="entry name" value="Cyt_c_oxase-like_su1_dom"/>
</dbReference>
<feature type="transmembrane region" description="Helical" evidence="3">
    <location>
        <begin position="202"/>
        <end position="226"/>
    </location>
</feature>
<keyword evidence="1" id="KW-0496">Mitochondrion</keyword>
<organism evidence="5 6">
    <name type="scientific">Cetraspora pellucida</name>
    <dbReference type="NCBI Taxonomy" id="1433469"/>
    <lineage>
        <taxon>Eukaryota</taxon>
        <taxon>Fungi</taxon>
        <taxon>Fungi incertae sedis</taxon>
        <taxon>Mucoromycota</taxon>
        <taxon>Glomeromycotina</taxon>
        <taxon>Glomeromycetes</taxon>
        <taxon>Diversisporales</taxon>
        <taxon>Gigasporaceae</taxon>
        <taxon>Cetraspora</taxon>
    </lineage>
</organism>
<evidence type="ECO:0000313" key="6">
    <source>
        <dbReference type="Proteomes" id="UP000789759"/>
    </source>
</evidence>
<keyword evidence="6" id="KW-1185">Reference proteome</keyword>
<gene>
    <name evidence="5" type="ORF">CPELLU_LOCUS20950</name>
</gene>
<keyword evidence="1" id="KW-0999">Mitochondrion inner membrane</keyword>
<feature type="non-terminal residue" evidence="5">
    <location>
        <position position="1"/>
    </location>
</feature>
<dbReference type="Gene3D" id="1.20.210.10">
    <property type="entry name" value="Cytochrome c oxidase-like, subunit I domain"/>
    <property type="match status" value="1"/>
</dbReference>
<dbReference type="PROSITE" id="PS50855">
    <property type="entry name" value="COX1"/>
    <property type="match status" value="1"/>
</dbReference>
<keyword evidence="1" id="KW-0249">Electron transport</keyword>
<keyword evidence="1" id="KW-0408">Iron</keyword>
<feature type="domain" description="Cytochrome oxidase subunit I profile" evidence="4">
    <location>
        <begin position="155"/>
        <end position="232"/>
    </location>
</feature>